<dbReference type="EMBL" id="CP000023">
    <property type="protein sequence ID" value="AAV60440.1"/>
    <property type="molecule type" value="Genomic_DNA"/>
</dbReference>
<dbReference type="SFLD" id="SFLDG01151">
    <property type="entry name" value="Main.2:_Nu-like"/>
    <property type="match status" value="1"/>
</dbReference>
<dbReference type="InterPro" id="IPR036249">
    <property type="entry name" value="Thioredoxin-like_sf"/>
</dbReference>
<dbReference type="HOGENOM" id="CLU_011226_14_4_9"/>
<dbReference type="SUPFAM" id="SSF47616">
    <property type="entry name" value="GST C-terminal domain-like"/>
    <property type="match status" value="1"/>
</dbReference>
<evidence type="ECO:0000313" key="3">
    <source>
        <dbReference type="EMBL" id="AAV60440.1"/>
    </source>
</evidence>
<dbReference type="CDD" id="cd03048">
    <property type="entry name" value="GST_N_Ure2p_like"/>
    <property type="match status" value="1"/>
</dbReference>
<dbReference type="NCBIfam" id="NF008731">
    <property type="entry name" value="PRK11752.1"/>
    <property type="match status" value="1"/>
</dbReference>
<evidence type="ECO:0000259" key="2">
    <source>
        <dbReference type="PROSITE" id="PS50405"/>
    </source>
</evidence>
<proteinExistence type="predicted"/>
<dbReference type="InterPro" id="IPR040079">
    <property type="entry name" value="Glutathione_S-Trfase"/>
</dbReference>
<organism evidence="3 4">
    <name type="scientific">Streptococcus thermophilus (strain ATCC BAA-250 / LMG 18311)</name>
    <dbReference type="NCBI Taxonomy" id="264199"/>
    <lineage>
        <taxon>Bacteria</taxon>
        <taxon>Bacillati</taxon>
        <taxon>Bacillota</taxon>
        <taxon>Bacilli</taxon>
        <taxon>Lactobacillales</taxon>
        <taxon>Streptococcaceae</taxon>
        <taxon>Streptococcus</taxon>
    </lineage>
</organism>
<keyword evidence="4" id="KW-1185">Reference proteome</keyword>
<dbReference type="SFLD" id="SFLDG00358">
    <property type="entry name" value="Main_(cytGST)"/>
    <property type="match status" value="1"/>
</dbReference>
<reference evidence="3 4" key="1">
    <citation type="journal article" date="2004" name="Nat. Biotechnol.">
        <title>Complete sequence and comparative genome analysis of the dairy bacterium Streptococcus thermophilus.</title>
        <authorList>
            <person name="Bolotin A."/>
            <person name="Quinquis B."/>
            <person name="Renault P."/>
            <person name="Sorokin A."/>
            <person name="Ehrlich S.D."/>
            <person name="Kulakauskas S."/>
            <person name="Lapidus A."/>
            <person name="Goltsman E."/>
            <person name="Mazur M."/>
            <person name="Pusch G.D."/>
            <person name="Fonstein M."/>
            <person name="Overbeek R."/>
            <person name="Kyprides N."/>
            <person name="Purnelle B."/>
            <person name="Prozzi D."/>
            <person name="Ngui K."/>
            <person name="Masuy D."/>
            <person name="Hancy F."/>
            <person name="Burteau S."/>
            <person name="Boutry M."/>
            <person name="Delcour J."/>
            <person name="Goffeau A."/>
            <person name="Hols P."/>
        </authorList>
    </citation>
    <scope>NUCLEOTIDE SEQUENCE [LARGE SCALE GENOMIC DNA]</scope>
    <source>
        <strain evidence="4">ATCC BAA-250 / LMG 18311</strain>
    </source>
</reference>
<dbReference type="InterPro" id="IPR010987">
    <property type="entry name" value="Glutathione-S-Trfase_C-like"/>
</dbReference>
<accession>Q5M4W7</accession>
<dbReference type="PANTHER" id="PTHR44051:SF22">
    <property type="entry name" value="DISULFIDE-BOND OXIDOREDUCTASE YGHU"/>
    <property type="match status" value="1"/>
</dbReference>
<dbReference type="AlphaFoldDB" id="Q5M4W7"/>
<dbReference type="InterPro" id="IPR004045">
    <property type="entry name" value="Glutathione_S-Trfase_N"/>
</dbReference>
<dbReference type="PANTHER" id="PTHR44051">
    <property type="entry name" value="GLUTATHIONE S-TRANSFERASE-RELATED"/>
    <property type="match status" value="1"/>
</dbReference>
<dbReference type="CDD" id="cd10292">
    <property type="entry name" value="GST_C_YghU_like"/>
    <property type="match status" value="1"/>
</dbReference>
<dbReference type="PROSITE" id="PS50405">
    <property type="entry name" value="GST_CTER"/>
    <property type="match status" value="1"/>
</dbReference>
<dbReference type="STRING" id="264199.stu0749"/>
<dbReference type="Pfam" id="PF13409">
    <property type="entry name" value="GST_N_2"/>
    <property type="match status" value="1"/>
</dbReference>
<dbReference type="PROSITE" id="PS50404">
    <property type="entry name" value="GST_NTER"/>
    <property type="match status" value="1"/>
</dbReference>
<keyword evidence="3" id="KW-0808">Transferase</keyword>
<protein>
    <submittedName>
        <fullName evidence="3">Glutathione S-transferase family</fullName>
    </submittedName>
</protein>
<dbReference type="Gene3D" id="1.20.1050.10">
    <property type="match status" value="1"/>
</dbReference>
<evidence type="ECO:0000259" key="1">
    <source>
        <dbReference type="PROSITE" id="PS50404"/>
    </source>
</evidence>
<dbReference type="InterPro" id="IPR036282">
    <property type="entry name" value="Glutathione-S-Trfase_C_sf"/>
</dbReference>
<evidence type="ECO:0000313" key="4">
    <source>
        <dbReference type="Proteomes" id="UP000001170"/>
    </source>
</evidence>
<dbReference type="SUPFAM" id="SSF52833">
    <property type="entry name" value="Thioredoxin-like"/>
    <property type="match status" value="1"/>
</dbReference>
<dbReference type="GO" id="GO:0016740">
    <property type="term" value="F:transferase activity"/>
    <property type="evidence" value="ECO:0007669"/>
    <property type="project" value="UniProtKB-KW"/>
</dbReference>
<sequence>MTIKNTRRNFMSDYILPEVWENPTSMVGAWGGLNQPTAGARFEQTLPKGDQPFQLYTFPTPNGIKATIMLEELKELGVTQAGYDAYRIKIGDGDQFGSDFVAINPNSKIPAMMDYSEDQPVRVFESANILLYLAEKFGKLIPTDHTKRTEVLNWLFWQTGAAPFLGGGFGHFFHYAPEKIEYAVNRFAMEAKRQLDLLDKELANKPYISGDEYTIADIAIWSWYGRLAQDKIWDKAGIFLDVKEYKHLQAWTEKIANRPAVKRGLEVEYKEI</sequence>
<gene>
    <name evidence="3" type="ordered locus">stu0749</name>
</gene>
<dbReference type="Proteomes" id="UP000001170">
    <property type="component" value="Chromosome"/>
</dbReference>
<dbReference type="Gene3D" id="3.40.30.10">
    <property type="entry name" value="Glutaredoxin"/>
    <property type="match status" value="1"/>
</dbReference>
<feature type="domain" description="GST C-terminal" evidence="2">
    <location>
        <begin position="144"/>
        <end position="272"/>
    </location>
</feature>
<name>Q5M4W7_STRT2</name>
<dbReference type="Pfam" id="PF13410">
    <property type="entry name" value="GST_C_2"/>
    <property type="match status" value="1"/>
</dbReference>
<dbReference type="eggNOG" id="COG0625">
    <property type="taxonomic scope" value="Bacteria"/>
</dbReference>
<feature type="domain" description="GST N-terminal" evidence="1">
    <location>
        <begin position="51"/>
        <end position="141"/>
    </location>
</feature>
<dbReference type="KEGG" id="stl:stu0749"/>
<dbReference type="SFLD" id="SFLDS00019">
    <property type="entry name" value="Glutathione_Transferase_(cytos"/>
    <property type="match status" value="1"/>
</dbReference>